<feature type="transmembrane region" description="Helical" evidence="8">
    <location>
        <begin position="142"/>
        <end position="163"/>
    </location>
</feature>
<accession>A0AAD4CW82</accession>
<keyword evidence="4 8" id="KW-0812">Transmembrane</keyword>
<organism evidence="9 10">
    <name type="scientific">Aspergillus nanangensis</name>
    <dbReference type="NCBI Taxonomy" id="2582783"/>
    <lineage>
        <taxon>Eukaryota</taxon>
        <taxon>Fungi</taxon>
        <taxon>Dikarya</taxon>
        <taxon>Ascomycota</taxon>
        <taxon>Pezizomycotina</taxon>
        <taxon>Eurotiomycetes</taxon>
        <taxon>Eurotiomycetidae</taxon>
        <taxon>Eurotiales</taxon>
        <taxon>Aspergillaceae</taxon>
        <taxon>Aspergillus</taxon>
        <taxon>Aspergillus subgen. Circumdati</taxon>
    </lineage>
</organism>
<feature type="transmembrane region" description="Helical" evidence="8">
    <location>
        <begin position="404"/>
        <end position="426"/>
    </location>
</feature>
<dbReference type="InterPro" id="IPR026030">
    <property type="entry name" value="Pur-cyt_permease_Fcy2/21/22"/>
</dbReference>
<feature type="transmembrane region" description="Helical" evidence="8">
    <location>
        <begin position="324"/>
        <end position="348"/>
    </location>
</feature>
<evidence type="ECO:0000313" key="10">
    <source>
        <dbReference type="Proteomes" id="UP001194746"/>
    </source>
</evidence>
<dbReference type="EMBL" id="VCAU01000007">
    <property type="protein sequence ID" value="KAF9893602.1"/>
    <property type="molecule type" value="Genomic_DNA"/>
</dbReference>
<evidence type="ECO:0000256" key="3">
    <source>
        <dbReference type="ARBA" id="ARBA00022448"/>
    </source>
</evidence>
<dbReference type="AlphaFoldDB" id="A0AAD4CW82"/>
<dbReference type="PIRSF" id="PIRSF002744">
    <property type="entry name" value="Pur-cyt_permease"/>
    <property type="match status" value="1"/>
</dbReference>
<dbReference type="Gene3D" id="1.10.4160.10">
    <property type="entry name" value="Hydantoin permease"/>
    <property type="match status" value="1"/>
</dbReference>
<proteinExistence type="inferred from homology"/>
<protein>
    <submittedName>
        <fullName evidence="9">Uncharacterized protein</fullName>
    </submittedName>
</protein>
<feature type="transmembrane region" description="Helical" evidence="8">
    <location>
        <begin position="183"/>
        <end position="204"/>
    </location>
</feature>
<feature type="transmembrane region" description="Helical" evidence="8">
    <location>
        <begin position="211"/>
        <end position="230"/>
    </location>
</feature>
<gene>
    <name evidence="9" type="ORF">FE257_010914</name>
</gene>
<evidence type="ECO:0000256" key="4">
    <source>
        <dbReference type="ARBA" id="ARBA00022692"/>
    </source>
</evidence>
<dbReference type="GO" id="GO:0022857">
    <property type="term" value="F:transmembrane transporter activity"/>
    <property type="evidence" value="ECO:0007669"/>
    <property type="project" value="InterPro"/>
</dbReference>
<feature type="transmembrane region" description="Helical" evidence="8">
    <location>
        <begin position="282"/>
        <end position="304"/>
    </location>
</feature>
<keyword evidence="3 7" id="KW-0813">Transport</keyword>
<dbReference type="InterPro" id="IPR001248">
    <property type="entry name" value="Pur-cyt_permease"/>
</dbReference>
<keyword evidence="10" id="KW-1185">Reference proteome</keyword>
<sequence length="500" mass="54604">MADLENAQDPKVQLETTKTKVDTQELMVTEVIQPSKFRRTIEAFARISGLETRGIEPVPIDERLPSTSNNYIQIFLLWLSSSLTGNNILVGLYGPSFYGLNWTDAAICAVFGVFLGSFAVGYMSTWGPRSGNRTLVMTRYFVGYYLSKVFCVLNILTMLGYAMVNDILGGQIIFTISNGHTGISAGIIIVAVISWFIATVGMHIFQLYSRYAWIIQLSVLSVMVGCAGPSFDTSSPVESSPPSASQRLSFVSLCFASAITWSPSSADYFVYFPPSTKPWRMFLAASTGMGLAMTLTALLGIGLATGIPTNPVWSNAADVSQGSLLAVSFAPLHSFGHVCAVMVLLSAVSNNIPCTYSAGLNLQMMLGRYGPSIPRPVLTTIEVVVHTVCAIVAHRYLREIIENFLPLMSYWIVIWLAVCMEEVWIFQPRNRDVDWTVWNSPRKLPMGLAAAASFVFGCLGAVLGMSQSYFTGPIARALSQPTDLVVVAFGTMATYLRDYP</sequence>
<evidence type="ECO:0000256" key="8">
    <source>
        <dbReference type="SAM" id="Phobius"/>
    </source>
</evidence>
<feature type="transmembrane region" description="Helical" evidence="8">
    <location>
        <begin position="100"/>
        <end position="122"/>
    </location>
</feature>
<dbReference type="GO" id="GO:0000329">
    <property type="term" value="C:fungal-type vacuole membrane"/>
    <property type="evidence" value="ECO:0007669"/>
    <property type="project" value="TreeGrafter"/>
</dbReference>
<reference evidence="9" key="1">
    <citation type="journal article" date="2019" name="Beilstein J. Org. Chem.">
        <title>Nanangenines: drimane sesquiterpenoids as the dominant metabolite cohort of a novel Australian fungus, Aspergillus nanangensis.</title>
        <authorList>
            <person name="Lacey H.J."/>
            <person name="Gilchrist C.L.M."/>
            <person name="Crombie A."/>
            <person name="Kalaitzis J.A."/>
            <person name="Vuong D."/>
            <person name="Rutledge P.J."/>
            <person name="Turner P."/>
            <person name="Pitt J.I."/>
            <person name="Lacey E."/>
            <person name="Chooi Y.H."/>
            <person name="Piggott A.M."/>
        </authorList>
    </citation>
    <scope>NUCLEOTIDE SEQUENCE</scope>
    <source>
        <strain evidence="9">MST-FP2251</strain>
    </source>
</reference>
<feature type="transmembrane region" description="Helical" evidence="8">
    <location>
        <begin position="71"/>
        <end position="94"/>
    </location>
</feature>
<comment type="subcellular location">
    <subcellularLocation>
        <location evidence="1">Membrane</location>
        <topology evidence="1">Multi-pass membrane protein</topology>
    </subcellularLocation>
</comment>
<reference evidence="9" key="2">
    <citation type="submission" date="2020-02" db="EMBL/GenBank/DDBJ databases">
        <authorList>
            <person name="Gilchrist C.L.M."/>
            <person name="Chooi Y.-H."/>
        </authorList>
    </citation>
    <scope>NUCLEOTIDE SEQUENCE</scope>
    <source>
        <strain evidence="9">MST-FP2251</strain>
    </source>
</reference>
<dbReference type="PANTHER" id="PTHR31806:SF16">
    <property type="entry name" value="PURINE-CYTOSINE TRANSPORTER (EUROFUNG)"/>
    <property type="match status" value="1"/>
</dbReference>
<dbReference type="Proteomes" id="UP001194746">
    <property type="component" value="Unassembled WGS sequence"/>
</dbReference>
<dbReference type="PANTHER" id="PTHR31806">
    <property type="entry name" value="PURINE-CYTOSINE PERMEASE FCY2-RELATED"/>
    <property type="match status" value="1"/>
</dbReference>
<comment type="caution">
    <text evidence="9">The sequence shown here is derived from an EMBL/GenBank/DDBJ whole genome shotgun (WGS) entry which is preliminary data.</text>
</comment>
<evidence type="ECO:0000256" key="2">
    <source>
        <dbReference type="ARBA" id="ARBA00008974"/>
    </source>
</evidence>
<keyword evidence="5 8" id="KW-1133">Transmembrane helix</keyword>
<evidence type="ECO:0000256" key="6">
    <source>
        <dbReference type="ARBA" id="ARBA00023136"/>
    </source>
</evidence>
<evidence type="ECO:0000256" key="7">
    <source>
        <dbReference type="PIRNR" id="PIRNR002744"/>
    </source>
</evidence>
<evidence type="ECO:0000256" key="5">
    <source>
        <dbReference type="ARBA" id="ARBA00022989"/>
    </source>
</evidence>
<feature type="transmembrane region" description="Helical" evidence="8">
    <location>
        <begin position="446"/>
        <end position="465"/>
    </location>
</feature>
<dbReference type="Pfam" id="PF02133">
    <property type="entry name" value="Transp_cyt_pur"/>
    <property type="match status" value="1"/>
</dbReference>
<dbReference type="GO" id="GO:0005886">
    <property type="term" value="C:plasma membrane"/>
    <property type="evidence" value="ECO:0007669"/>
    <property type="project" value="TreeGrafter"/>
</dbReference>
<evidence type="ECO:0000256" key="1">
    <source>
        <dbReference type="ARBA" id="ARBA00004141"/>
    </source>
</evidence>
<keyword evidence="6 7" id="KW-0472">Membrane</keyword>
<evidence type="ECO:0000313" key="9">
    <source>
        <dbReference type="EMBL" id="KAF9893602.1"/>
    </source>
</evidence>
<comment type="similarity">
    <text evidence="2 7">Belongs to the purine-cytosine permease (2.A.39) family.</text>
</comment>
<name>A0AAD4CW82_ASPNN</name>
<feature type="transmembrane region" description="Helical" evidence="8">
    <location>
        <begin position="250"/>
        <end position="270"/>
    </location>
</feature>